<dbReference type="Pfam" id="PF08241">
    <property type="entry name" value="Methyltransf_11"/>
    <property type="match status" value="1"/>
</dbReference>
<protein>
    <submittedName>
        <fullName evidence="3">Class I SAM-dependent methyltransferase</fullName>
        <ecNumber evidence="3">2.1.1.-</ecNumber>
    </submittedName>
</protein>
<proteinExistence type="predicted"/>
<accession>A0ABV9C6V4</accession>
<dbReference type="EC" id="2.1.1.-" evidence="3"/>
<dbReference type="InterPro" id="IPR013216">
    <property type="entry name" value="Methyltransf_11"/>
</dbReference>
<dbReference type="RefSeq" id="WP_380004954.1">
    <property type="nucleotide sequence ID" value="NZ_JBHSGA010000020.1"/>
</dbReference>
<dbReference type="SUPFAM" id="SSF53335">
    <property type="entry name" value="S-adenosyl-L-methionine-dependent methyltransferases"/>
    <property type="match status" value="1"/>
</dbReference>
<reference evidence="4" key="1">
    <citation type="journal article" date="2019" name="Int. J. Syst. Evol. Microbiol.">
        <title>The Global Catalogue of Microorganisms (GCM) 10K type strain sequencing project: providing services to taxonomists for standard genome sequencing and annotation.</title>
        <authorList>
            <consortium name="The Broad Institute Genomics Platform"/>
            <consortium name="The Broad Institute Genome Sequencing Center for Infectious Disease"/>
            <person name="Wu L."/>
            <person name="Ma J."/>
        </authorList>
    </citation>
    <scope>NUCLEOTIDE SEQUENCE [LARGE SCALE GENOMIC DNA]</scope>
    <source>
        <strain evidence="4">CCM 4481</strain>
    </source>
</reference>
<evidence type="ECO:0000256" key="1">
    <source>
        <dbReference type="SAM" id="Phobius"/>
    </source>
</evidence>
<dbReference type="Proteomes" id="UP001595961">
    <property type="component" value="Unassembled WGS sequence"/>
</dbReference>
<dbReference type="EMBL" id="JBHSGA010000020">
    <property type="protein sequence ID" value="MFC4528482.1"/>
    <property type="molecule type" value="Genomic_DNA"/>
</dbReference>
<keyword evidence="3" id="KW-0808">Transferase</keyword>
<keyword evidence="1" id="KW-0472">Membrane</keyword>
<dbReference type="GO" id="GO:0008168">
    <property type="term" value="F:methyltransferase activity"/>
    <property type="evidence" value="ECO:0007669"/>
    <property type="project" value="UniProtKB-KW"/>
</dbReference>
<gene>
    <name evidence="3" type="ORF">ACFO5W_17700</name>
</gene>
<organism evidence="3 4">
    <name type="scientific">Dyella halodurans</name>
    <dbReference type="NCBI Taxonomy" id="1920171"/>
    <lineage>
        <taxon>Bacteria</taxon>
        <taxon>Pseudomonadati</taxon>
        <taxon>Pseudomonadota</taxon>
        <taxon>Gammaproteobacteria</taxon>
        <taxon>Lysobacterales</taxon>
        <taxon>Rhodanobacteraceae</taxon>
        <taxon>Dyella</taxon>
    </lineage>
</organism>
<evidence type="ECO:0000313" key="4">
    <source>
        <dbReference type="Proteomes" id="UP001595961"/>
    </source>
</evidence>
<dbReference type="CDD" id="cd02440">
    <property type="entry name" value="AdoMet_MTases"/>
    <property type="match status" value="1"/>
</dbReference>
<dbReference type="InterPro" id="IPR029063">
    <property type="entry name" value="SAM-dependent_MTases_sf"/>
</dbReference>
<sequence length="234" mass="26703">MSRPRLWQSWLRRLPMHPQWLLGTRRPPPGVTEFDGRILDVGAADQWLRAWIKDQAKYIALDYPATGRDLYHARPEVFADAASIPFLDDSFDGVCCFEVMEHVPRPSVVFFEIFRVLKPGGRAWISMPFLYPLHDAPFDFQRYTEFGLRRDVERAGFEVITLQRSGHAIRTAGLLACLAVSGGVYERRGVLRIVLLPLAAVIVLLINLIASLGCRIWPDWGRMAVGYEVEVRKP</sequence>
<comment type="caution">
    <text evidence="3">The sequence shown here is derived from an EMBL/GenBank/DDBJ whole genome shotgun (WGS) entry which is preliminary data.</text>
</comment>
<keyword evidence="1" id="KW-1133">Transmembrane helix</keyword>
<name>A0ABV9C6V4_9GAMM</name>
<feature type="domain" description="Methyltransferase type 11" evidence="2">
    <location>
        <begin position="39"/>
        <end position="124"/>
    </location>
</feature>
<evidence type="ECO:0000259" key="2">
    <source>
        <dbReference type="Pfam" id="PF08241"/>
    </source>
</evidence>
<evidence type="ECO:0000313" key="3">
    <source>
        <dbReference type="EMBL" id="MFC4528482.1"/>
    </source>
</evidence>
<keyword evidence="4" id="KW-1185">Reference proteome</keyword>
<dbReference type="Gene3D" id="3.40.50.150">
    <property type="entry name" value="Vaccinia Virus protein VP39"/>
    <property type="match status" value="1"/>
</dbReference>
<dbReference type="GO" id="GO:0032259">
    <property type="term" value="P:methylation"/>
    <property type="evidence" value="ECO:0007669"/>
    <property type="project" value="UniProtKB-KW"/>
</dbReference>
<feature type="transmembrane region" description="Helical" evidence="1">
    <location>
        <begin position="191"/>
        <end position="213"/>
    </location>
</feature>
<keyword evidence="1" id="KW-0812">Transmembrane</keyword>
<keyword evidence="3" id="KW-0489">Methyltransferase</keyword>